<dbReference type="InterPro" id="IPR010771">
    <property type="entry name" value="IgaA"/>
</dbReference>
<dbReference type="Pfam" id="PF07095">
    <property type="entry name" value="IgaA"/>
    <property type="match status" value="1"/>
</dbReference>
<keyword evidence="3" id="KW-1003">Cell membrane</keyword>
<evidence type="ECO:0000256" key="1">
    <source>
        <dbReference type="ARBA" id="ARBA00004429"/>
    </source>
</evidence>
<comment type="similarity">
    <text evidence="2">Belongs to the IgaA family.</text>
</comment>
<dbReference type="EMBL" id="JALQCW010000078">
    <property type="protein sequence ID" value="MCK9801095.1"/>
    <property type="molecule type" value="Genomic_DNA"/>
</dbReference>
<evidence type="ECO:0000313" key="9">
    <source>
        <dbReference type="EMBL" id="MCK9801095.1"/>
    </source>
</evidence>
<organism evidence="9 10">
    <name type="scientific">Pseudomonas morbosilactucae</name>
    <dbReference type="NCBI Taxonomy" id="2938197"/>
    <lineage>
        <taxon>Bacteria</taxon>
        <taxon>Pseudomonadati</taxon>
        <taxon>Pseudomonadota</taxon>
        <taxon>Gammaproteobacteria</taxon>
        <taxon>Pseudomonadales</taxon>
        <taxon>Pseudomonadaceae</taxon>
        <taxon>Pseudomonas</taxon>
    </lineage>
</organism>
<feature type="transmembrane region" description="Helical" evidence="8">
    <location>
        <begin position="361"/>
        <end position="379"/>
    </location>
</feature>
<comment type="caution">
    <text evidence="9">The sequence shown here is derived from an EMBL/GenBank/DDBJ whole genome shotgun (WGS) entry which is preliminary data.</text>
</comment>
<evidence type="ECO:0000256" key="2">
    <source>
        <dbReference type="ARBA" id="ARBA00009494"/>
    </source>
</evidence>
<comment type="subcellular location">
    <subcellularLocation>
        <location evidence="1">Cell inner membrane</location>
        <topology evidence="1">Multi-pass membrane protein</topology>
    </subcellularLocation>
</comment>
<dbReference type="GO" id="GO:0005886">
    <property type="term" value="C:plasma membrane"/>
    <property type="evidence" value="ECO:0007669"/>
    <property type="project" value="UniProtKB-SubCell"/>
</dbReference>
<sequence length="737" mass="81625">MDLNTIQVILFVVVLVWSAFSLITYAARRSDNKGALRDLKQSGESLRQLSAEEQTLVQPFLFHPANPDKPASLISPEVFSLTGEFIRHGLETGQGGTTLHDTLGDVDVVLPYDARSFLQAEYNEAEVVMTEKFAIVVALNGQFDLSAGRERELRRQKQHQQWSHGQVGALQDVVDGDAPATDSNAAKPAAEATPTEAFGRVEILSQRDETPAEIGYRRQPGIAFWPSVLWLLVCICLALTDDGASLIWLFLAFALGALALWLTWRKRSLGTPQKVNRSRGVLHSVTLANPDNSLFMTEHLFLGDKVLVNLPAHWAAHMLLPDDGRVEVEMRVEDYGVLRLGQQFSVDEEQRLFPHAFWGRQLSLSLVGLLAGLGLWAVADDLGADLAQTGAWISGNEARSYPSAAALLQDPPGLGGFLEQQGQGRCDLQYRQDGVTLGFDCQRLRWGGDPLPQASLSLDPAVRELYSGTFLRTESNAMLDIMLKTQMYRQMESDPSAIYNMRDIKAQLLVGLSDTVLRIESACALVIDGVSANCTAFKRRFVERLLIGEAEQPETWEQLLKLAQDGALKAKGHSDEAMIVSRFAEELRRQAKTSMQPLVQQAISKALQPALLAQRGGVVLIQEGVYGDLAVSYSDDEDLLEVWKQQQRMISGEVSTPFKVKGMVVYLGRDASDTPEIVLDPSRTLDNPWSALAHVLWLLLALGLVLVHVPLLIKLWRQEQARHVAFQAHFQTLKQQV</sequence>
<evidence type="ECO:0000256" key="5">
    <source>
        <dbReference type="ARBA" id="ARBA00022692"/>
    </source>
</evidence>
<keyword evidence="5 8" id="KW-0812">Transmembrane</keyword>
<keyword evidence="6 8" id="KW-1133">Transmembrane helix</keyword>
<accession>A0A9X2C8T9</accession>
<gene>
    <name evidence="9" type="ORF">M1B34_26330</name>
</gene>
<dbReference type="AlphaFoldDB" id="A0A9X2C8T9"/>
<feature type="transmembrane region" description="Helical" evidence="8">
    <location>
        <begin position="222"/>
        <end position="240"/>
    </location>
</feature>
<evidence type="ECO:0000256" key="8">
    <source>
        <dbReference type="SAM" id="Phobius"/>
    </source>
</evidence>
<protein>
    <submittedName>
        <fullName evidence="9">Intracellular growth attenuator family protein</fullName>
    </submittedName>
</protein>
<feature type="transmembrane region" description="Helical" evidence="8">
    <location>
        <begin position="246"/>
        <end position="264"/>
    </location>
</feature>
<name>A0A9X2C8T9_9PSED</name>
<evidence type="ECO:0000256" key="6">
    <source>
        <dbReference type="ARBA" id="ARBA00022989"/>
    </source>
</evidence>
<evidence type="ECO:0000313" key="10">
    <source>
        <dbReference type="Proteomes" id="UP001155059"/>
    </source>
</evidence>
<reference evidence="9 10" key="2">
    <citation type="journal article" date="2023" name="Plant Pathol.">
        <title>Dismantling and reorganizing Pseudomonas marginalis sensu#lato.</title>
        <authorList>
            <person name="Sawada H."/>
            <person name="Fujikawa T."/>
            <person name="Satou M."/>
        </authorList>
    </citation>
    <scope>NUCLEOTIDE SEQUENCE [LARGE SCALE GENOMIC DNA]</scope>
    <source>
        <strain evidence="9 10">MAFF 302030</strain>
    </source>
</reference>
<proteinExistence type="inferred from homology"/>
<dbReference type="RefSeq" id="WP_268266663.1">
    <property type="nucleotide sequence ID" value="NZ_JALQCW010000078.1"/>
</dbReference>
<evidence type="ECO:0000256" key="7">
    <source>
        <dbReference type="ARBA" id="ARBA00023136"/>
    </source>
</evidence>
<keyword evidence="7 8" id="KW-0472">Membrane</keyword>
<keyword evidence="4" id="KW-0997">Cell inner membrane</keyword>
<evidence type="ECO:0000256" key="3">
    <source>
        <dbReference type="ARBA" id="ARBA00022475"/>
    </source>
</evidence>
<feature type="transmembrane region" description="Helical" evidence="8">
    <location>
        <begin position="6"/>
        <end position="27"/>
    </location>
</feature>
<evidence type="ECO:0000256" key="4">
    <source>
        <dbReference type="ARBA" id="ARBA00022519"/>
    </source>
</evidence>
<reference evidence="9 10" key="1">
    <citation type="journal article" date="2022" name="Int. J. Syst. Evol. Microbiol.">
        <title>Pseudomonas aegrilactucae sp. nov. and Pseudomonas morbosilactucae sp. nov., pathogens causing bacterial rot of lettuce in Japan.</title>
        <authorList>
            <person name="Sawada H."/>
            <person name="Fujikawa T."/>
            <person name="Satou M."/>
        </authorList>
    </citation>
    <scope>NUCLEOTIDE SEQUENCE [LARGE SCALE GENOMIC DNA]</scope>
    <source>
        <strain evidence="9 10">MAFF 302030</strain>
    </source>
</reference>
<feature type="transmembrane region" description="Helical" evidence="8">
    <location>
        <begin position="691"/>
        <end position="713"/>
    </location>
</feature>
<dbReference type="Proteomes" id="UP001155059">
    <property type="component" value="Unassembled WGS sequence"/>
</dbReference>